<protein>
    <submittedName>
        <fullName evidence="2">Uncharacterized protein</fullName>
    </submittedName>
</protein>
<sequence>MILNFAPLAPNSGGNKNQFVGKSPPKLGDLGGFNVANETSQTTSKKKRDRYYQIKQKNKKSNLNFFINTPSVPKLFSKKI</sequence>
<reference evidence="3" key="1">
    <citation type="journal article" date="2011" name="Proc. Natl. Acad. Sci. U.S.A.">
        <title>Genomic insights into the physiology and ecology of the marine filamentous cyanobacterium Lyngbya majuscula.</title>
        <authorList>
            <person name="Jones A.C."/>
            <person name="Monroe E.A."/>
            <person name="Podell S."/>
            <person name="Hess W.R."/>
            <person name="Klages S."/>
            <person name="Esquenazi E."/>
            <person name="Niessen S."/>
            <person name="Hoover H."/>
            <person name="Rothmann M."/>
            <person name="Lasken R.S."/>
            <person name="Yates J.R.III."/>
            <person name="Reinhardt R."/>
            <person name="Kube M."/>
            <person name="Burkart M.D."/>
            <person name="Allen E.E."/>
            <person name="Dorrestein P.C."/>
            <person name="Gerwick W.H."/>
            <person name="Gerwick L."/>
        </authorList>
    </citation>
    <scope>NUCLEOTIDE SEQUENCE [LARGE SCALE GENOMIC DNA]</scope>
    <source>
        <strain evidence="3">3L</strain>
    </source>
</reference>
<evidence type="ECO:0000313" key="2">
    <source>
        <dbReference type="EMBL" id="EGJ32786.1"/>
    </source>
</evidence>
<gene>
    <name evidence="2" type="ORF">LYNGBM3L_00930</name>
</gene>
<keyword evidence="3" id="KW-1185">Reference proteome</keyword>
<evidence type="ECO:0000256" key="1">
    <source>
        <dbReference type="SAM" id="MobiDB-lite"/>
    </source>
</evidence>
<proteinExistence type="predicted"/>
<evidence type="ECO:0000313" key="3">
    <source>
        <dbReference type="Proteomes" id="UP000003959"/>
    </source>
</evidence>
<dbReference type="AlphaFoldDB" id="F4XRJ2"/>
<dbReference type="EMBL" id="GL890902">
    <property type="protein sequence ID" value="EGJ32786.1"/>
    <property type="molecule type" value="Genomic_DNA"/>
</dbReference>
<dbReference type="HOGENOM" id="CLU_2585832_0_0_3"/>
<name>F4XRJ2_9CYAN</name>
<organism evidence="2 3">
    <name type="scientific">Moorena producens 3L</name>
    <dbReference type="NCBI Taxonomy" id="489825"/>
    <lineage>
        <taxon>Bacteria</taxon>
        <taxon>Bacillati</taxon>
        <taxon>Cyanobacteriota</taxon>
        <taxon>Cyanophyceae</taxon>
        <taxon>Coleofasciculales</taxon>
        <taxon>Coleofasciculaceae</taxon>
        <taxon>Moorena</taxon>
    </lineage>
</organism>
<dbReference type="Proteomes" id="UP000003959">
    <property type="component" value="Unassembled WGS sequence"/>
</dbReference>
<accession>F4XRJ2</accession>
<feature type="region of interest" description="Disordered" evidence="1">
    <location>
        <begin position="1"/>
        <end position="50"/>
    </location>
</feature>